<proteinExistence type="inferred from homology"/>
<dbReference type="GO" id="GO:0050661">
    <property type="term" value="F:NADP binding"/>
    <property type="evidence" value="ECO:0007669"/>
    <property type="project" value="InterPro"/>
</dbReference>
<evidence type="ECO:0000256" key="13">
    <source>
        <dbReference type="PIRSR" id="PIRSR036497-2"/>
    </source>
</evidence>
<dbReference type="PIRSF" id="PIRSF036497">
    <property type="entry name" value="HDH_short"/>
    <property type="match status" value="1"/>
</dbReference>
<evidence type="ECO:0000256" key="7">
    <source>
        <dbReference type="ARBA" id="ARBA00022697"/>
    </source>
</evidence>
<evidence type="ECO:0000256" key="8">
    <source>
        <dbReference type="ARBA" id="ARBA00023002"/>
    </source>
</evidence>
<dbReference type="Pfam" id="PF00742">
    <property type="entry name" value="Homoserine_dh"/>
    <property type="match status" value="1"/>
</dbReference>
<dbReference type="InterPro" id="IPR036291">
    <property type="entry name" value="NAD(P)-bd_dom_sf"/>
</dbReference>
<dbReference type="InterPro" id="IPR001342">
    <property type="entry name" value="HDH_cat"/>
</dbReference>
<dbReference type="EC" id="1.1.1.3" evidence="4 14"/>
<comment type="caution">
    <text evidence="18">The sequence shown here is derived from an EMBL/GenBank/DDBJ whole genome shotgun (WGS) entry which is preliminary data.</text>
</comment>
<comment type="pathway">
    <text evidence="2 14">Amino-acid biosynthesis; L-methionine biosynthesis via de novo pathway; L-homoserine from L-aspartate: step 3/3.</text>
</comment>
<dbReference type="GeneID" id="84579041"/>
<keyword evidence="8 14" id="KW-0560">Oxidoreductase</keyword>
<dbReference type="GO" id="GO:0004412">
    <property type="term" value="F:homoserine dehydrogenase activity"/>
    <property type="evidence" value="ECO:0007669"/>
    <property type="project" value="UniProtKB-EC"/>
</dbReference>
<evidence type="ECO:0000313" key="19">
    <source>
        <dbReference type="Proteomes" id="UP000235658"/>
    </source>
</evidence>
<keyword evidence="6 14" id="KW-0028">Amino-acid biosynthesis</keyword>
<evidence type="ECO:0000259" key="17">
    <source>
        <dbReference type="Pfam" id="PF03447"/>
    </source>
</evidence>
<dbReference type="GO" id="GO:0009086">
    <property type="term" value="P:methionine biosynthetic process"/>
    <property type="evidence" value="ECO:0007669"/>
    <property type="project" value="UniProtKB-KW"/>
</dbReference>
<evidence type="ECO:0000256" key="1">
    <source>
        <dbReference type="ARBA" id="ARBA00005056"/>
    </source>
</evidence>
<dbReference type="PANTHER" id="PTHR43331:SF1">
    <property type="entry name" value="HOMOSERINE DEHYDROGENASE"/>
    <property type="match status" value="1"/>
</dbReference>
<evidence type="ECO:0000256" key="3">
    <source>
        <dbReference type="ARBA" id="ARBA00006753"/>
    </source>
</evidence>
<name>A0A2N6UHP0_9FIRM</name>
<organism evidence="18 19">
    <name type="scientific">Anaerococcus hydrogenalis</name>
    <dbReference type="NCBI Taxonomy" id="33029"/>
    <lineage>
        <taxon>Bacteria</taxon>
        <taxon>Bacillati</taxon>
        <taxon>Bacillota</taxon>
        <taxon>Tissierellia</taxon>
        <taxon>Tissierellales</taxon>
        <taxon>Peptoniphilaceae</taxon>
        <taxon>Anaerococcus</taxon>
    </lineage>
</organism>
<evidence type="ECO:0000256" key="12">
    <source>
        <dbReference type="PIRSR" id="PIRSR036497-1"/>
    </source>
</evidence>
<dbReference type="UniPathway" id="UPA00050">
    <property type="reaction ID" value="UER00063"/>
</dbReference>
<evidence type="ECO:0000256" key="4">
    <source>
        <dbReference type="ARBA" id="ARBA00013213"/>
    </source>
</evidence>
<evidence type="ECO:0000256" key="15">
    <source>
        <dbReference type="RuleBase" id="RU004171"/>
    </source>
</evidence>
<feature type="active site" description="Proton donor" evidence="12">
    <location>
        <position position="198"/>
    </location>
</feature>
<evidence type="ECO:0000256" key="10">
    <source>
        <dbReference type="ARBA" id="ARBA00023167"/>
    </source>
</evidence>
<dbReference type="FunFam" id="3.30.360.10:FF:000005">
    <property type="entry name" value="Homoserine dehydrogenase"/>
    <property type="match status" value="1"/>
</dbReference>
<evidence type="ECO:0000259" key="16">
    <source>
        <dbReference type="Pfam" id="PF00742"/>
    </source>
</evidence>
<dbReference type="InterPro" id="IPR022697">
    <property type="entry name" value="HDH_short"/>
</dbReference>
<evidence type="ECO:0000313" key="18">
    <source>
        <dbReference type="EMBL" id="PMC81048.1"/>
    </source>
</evidence>
<sequence>MIKIGLLGFGVVNSGVYEIFEERRKYIEEAIKDEFSIEKILVKNPKKHSDIKNLLVDNISEIIDDDSIDLVIEATGEVEAIEDDIKKILSKKNLISTNKALISKNFEEFNRIKKENKTKLRFDASVGGAIPVIENLYTISILDEVEEISGIFNGSCNFILSKMEEGYSFKDALEKAQELGFAEADPKDDIEGYDSMRKLRIAASILFRKEIKEEDIDLEGITKIKKDHVKKASERGLRYKLIAYANKDGIYQVRPELLEKNSIFGSIEDNENIFQIKSSNSKDLILKGRGAGKRETGFSVLNDFLKIYSKN</sequence>
<keyword evidence="9" id="KW-0915">Sodium</keyword>
<dbReference type="SUPFAM" id="SSF51735">
    <property type="entry name" value="NAD(P)-binding Rossmann-fold domains"/>
    <property type="match status" value="1"/>
</dbReference>
<evidence type="ECO:0000256" key="9">
    <source>
        <dbReference type="ARBA" id="ARBA00023053"/>
    </source>
</evidence>
<evidence type="ECO:0000256" key="11">
    <source>
        <dbReference type="ARBA" id="ARBA00048841"/>
    </source>
</evidence>
<keyword evidence="7 14" id="KW-0791">Threonine biosynthesis</keyword>
<dbReference type="AlphaFoldDB" id="A0A2N6UHP0"/>
<dbReference type="UniPathway" id="UPA00051">
    <property type="reaction ID" value="UER00465"/>
</dbReference>
<evidence type="ECO:0000256" key="2">
    <source>
        <dbReference type="ARBA" id="ARBA00005062"/>
    </source>
</evidence>
<dbReference type="NCBIfam" id="NF004976">
    <property type="entry name" value="PRK06349.1"/>
    <property type="match status" value="1"/>
</dbReference>
<evidence type="ECO:0000256" key="6">
    <source>
        <dbReference type="ARBA" id="ARBA00022605"/>
    </source>
</evidence>
<reference evidence="18 19" key="1">
    <citation type="submission" date="2017-09" db="EMBL/GenBank/DDBJ databases">
        <title>Bacterial strain isolated from the female urinary microbiota.</title>
        <authorList>
            <person name="Thomas-White K."/>
            <person name="Kumar N."/>
            <person name="Forster S."/>
            <person name="Putonti C."/>
            <person name="Lawley T."/>
            <person name="Wolfe A.J."/>
        </authorList>
    </citation>
    <scope>NUCLEOTIDE SEQUENCE [LARGE SCALE GENOMIC DNA]</scope>
    <source>
        <strain evidence="18 19">UMB0204</strain>
    </source>
</reference>
<dbReference type="SUPFAM" id="SSF55347">
    <property type="entry name" value="Glyceraldehyde-3-phosphate dehydrogenase-like, C-terminal domain"/>
    <property type="match status" value="1"/>
</dbReference>
<feature type="binding site" evidence="13">
    <location>
        <position position="99"/>
    </location>
    <ligand>
        <name>NADPH</name>
        <dbReference type="ChEBI" id="CHEBI:57783"/>
    </ligand>
</feature>
<dbReference type="RefSeq" id="WP_102198353.1">
    <property type="nucleotide sequence ID" value="NZ_PNHP01000005.1"/>
</dbReference>
<dbReference type="Gene3D" id="3.30.360.10">
    <property type="entry name" value="Dihydrodipicolinate Reductase, domain 2"/>
    <property type="match status" value="1"/>
</dbReference>
<dbReference type="EMBL" id="PNHP01000005">
    <property type="protein sequence ID" value="PMC81048.1"/>
    <property type="molecule type" value="Genomic_DNA"/>
</dbReference>
<evidence type="ECO:0000256" key="14">
    <source>
        <dbReference type="RuleBase" id="RU000579"/>
    </source>
</evidence>
<dbReference type="InterPro" id="IPR019811">
    <property type="entry name" value="HDH_CS"/>
</dbReference>
<comment type="catalytic activity">
    <reaction evidence="11">
        <text>L-homoserine + NADP(+) = L-aspartate 4-semialdehyde + NADPH + H(+)</text>
        <dbReference type="Rhea" id="RHEA:15761"/>
        <dbReference type="ChEBI" id="CHEBI:15378"/>
        <dbReference type="ChEBI" id="CHEBI:57476"/>
        <dbReference type="ChEBI" id="CHEBI:57783"/>
        <dbReference type="ChEBI" id="CHEBI:58349"/>
        <dbReference type="ChEBI" id="CHEBI:537519"/>
        <dbReference type="EC" id="1.1.1.3"/>
    </reaction>
    <physiologicalReaction direction="right-to-left" evidence="11">
        <dbReference type="Rhea" id="RHEA:15763"/>
    </physiologicalReaction>
</comment>
<dbReference type="Pfam" id="PF03447">
    <property type="entry name" value="NAD_binding_3"/>
    <property type="match status" value="1"/>
</dbReference>
<dbReference type="PROSITE" id="PS01042">
    <property type="entry name" value="HOMOSER_DHGENASE"/>
    <property type="match status" value="1"/>
</dbReference>
<feature type="binding site" evidence="13">
    <location>
        <position position="183"/>
    </location>
    <ligand>
        <name>L-homoserine</name>
        <dbReference type="ChEBI" id="CHEBI:57476"/>
    </ligand>
</feature>
<gene>
    <name evidence="18" type="ORF">CJ192_07575</name>
</gene>
<dbReference type="InterPro" id="IPR005106">
    <property type="entry name" value="Asp/hSer_DH_NAD-bd"/>
</dbReference>
<evidence type="ECO:0000256" key="5">
    <source>
        <dbReference type="ARBA" id="ARBA00013376"/>
    </source>
</evidence>
<dbReference type="GO" id="GO:0009088">
    <property type="term" value="P:threonine biosynthetic process"/>
    <property type="evidence" value="ECO:0007669"/>
    <property type="project" value="UniProtKB-UniPathway"/>
</dbReference>
<keyword evidence="13 14" id="KW-0521">NADP</keyword>
<comment type="pathway">
    <text evidence="1 14">Amino-acid biosynthesis; L-threonine biosynthesis; L-threonine from L-aspartate: step 3/5.</text>
</comment>
<protein>
    <recommendedName>
        <fullName evidence="5 14">Homoserine dehydrogenase</fullName>
        <ecNumber evidence="4 14">1.1.1.3</ecNumber>
    </recommendedName>
</protein>
<keyword evidence="10 14" id="KW-0486">Methionine biosynthesis</keyword>
<feature type="domain" description="Homoserine dehydrogenase catalytic" evidence="16">
    <location>
        <begin position="131"/>
        <end position="305"/>
    </location>
</feature>
<dbReference type="Proteomes" id="UP000235658">
    <property type="component" value="Unassembled WGS sequence"/>
</dbReference>
<accession>A0A2N6UHP0</accession>
<dbReference type="PANTHER" id="PTHR43331">
    <property type="entry name" value="HOMOSERINE DEHYDROGENASE"/>
    <property type="match status" value="1"/>
</dbReference>
<feature type="domain" description="Aspartate/homoserine dehydrogenase NAD-binding" evidence="17">
    <location>
        <begin position="8"/>
        <end position="122"/>
    </location>
</feature>
<dbReference type="Gene3D" id="3.40.50.720">
    <property type="entry name" value="NAD(P)-binding Rossmann-like Domain"/>
    <property type="match status" value="1"/>
</dbReference>
<comment type="similarity">
    <text evidence="3 15">Belongs to the homoserine dehydrogenase family.</text>
</comment>